<proteinExistence type="predicted"/>
<protein>
    <submittedName>
        <fullName evidence="1">Uncharacterized protein</fullName>
    </submittedName>
</protein>
<comment type="caution">
    <text evidence="1">The sequence shown here is derived from an EMBL/GenBank/DDBJ whole genome shotgun (WGS) entry which is preliminary data.</text>
</comment>
<dbReference type="AlphaFoldDB" id="A0AAI9ZE17"/>
<evidence type="ECO:0000313" key="2">
    <source>
        <dbReference type="Proteomes" id="UP001243989"/>
    </source>
</evidence>
<reference evidence="1" key="1">
    <citation type="submission" date="2021-06" db="EMBL/GenBank/DDBJ databases">
        <title>Comparative genomics, transcriptomics and evolutionary studies reveal genomic signatures of adaptation to plant cell wall in hemibiotrophic fungi.</title>
        <authorList>
            <consortium name="DOE Joint Genome Institute"/>
            <person name="Baroncelli R."/>
            <person name="Diaz J.F."/>
            <person name="Benocci T."/>
            <person name="Peng M."/>
            <person name="Battaglia E."/>
            <person name="Haridas S."/>
            <person name="Andreopoulos W."/>
            <person name="Labutti K."/>
            <person name="Pangilinan J."/>
            <person name="Floch G.L."/>
            <person name="Makela M.R."/>
            <person name="Henrissat B."/>
            <person name="Grigoriev I.V."/>
            <person name="Crouch J.A."/>
            <person name="De Vries R.P."/>
            <person name="Sukno S.A."/>
            <person name="Thon M.R."/>
        </authorList>
    </citation>
    <scope>NUCLEOTIDE SEQUENCE</scope>
    <source>
        <strain evidence="1">CBS 102054</strain>
    </source>
</reference>
<evidence type="ECO:0000313" key="1">
    <source>
        <dbReference type="EMBL" id="KAK1622498.1"/>
    </source>
</evidence>
<gene>
    <name evidence="1" type="ORF">BDP81DRAFT_441302</name>
</gene>
<dbReference type="RefSeq" id="XP_060438493.1">
    <property type="nucleotide sequence ID" value="XM_060591587.1"/>
</dbReference>
<accession>A0AAI9ZE17</accession>
<dbReference type="EMBL" id="JAHMHQ010000035">
    <property type="protein sequence ID" value="KAK1622498.1"/>
    <property type="molecule type" value="Genomic_DNA"/>
</dbReference>
<dbReference type="Proteomes" id="UP001243989">
    <property type="component" value="Unassembled WGS sequence"/>
</dbReference>
<sequence>MPAWKTNNENLSLCHLKTQQVANHYSSQFRSFAQWCKDAKKPANERVSKDSTIIHFICSRQSMPNQGMWTLSLFQRGK</sequence>
<keyword evidence="2" id="KW-1185">Reference proteome</keyword>
<name>A0AAI9ZE17_9PEZI</name>
<dbReference type="GeneID" id="85476449"/>
<organism evidence="1 2">
    <name type="scientific">Colletotrichum phormii</name>
    <dbReference type="NCBI Taxonomy" id="359342"/>
    <lineage>
        <taxon>Eukaryota</taxon>
        <taxon>Fungi</taxon>
        <taxon>Dikarya</taxon>
        <taxon>Ascomycota</taxon>
        <taxon>Pezizomycotina</taxon>
        <taxon>Sordariomycetes</taxon>
        <taxon>Hypocreomycetidae</taxon>
        <taxon>Glomerellales</taxon>
        <taxon>Glomerellaceae</taxon>
        <taxon>Colletotrichum</taxon>
        <taxon>Colletotrichum acutatum species complex</taxon>
    </lineage>
</organism>